<feature type="transmembrane region" description="Helical" evidence="10">
    <location>
        <begin position="305"/>
        <end position="325"/>
    </location>
</feature>
<feature type="compositionally biased region" description="Basic and acidic residues" evidence="9">
    <location>
        <begin position="223"/>
        <end position="232"/>
    </location>
</feature>
<keyword evidence="7" id="KW-0675">Receptor</keyword>
<dbReference type="eggNOG" id="KOG3656">
    <property type="taxonomic scope" value="Eukaryota"/>
</dbReference>
<dbReference type="PANTHER" id="PTHR24249">
    <property type="entry name" value="HISTAMINE RECEPTOR-RELATED G-PROTEIN COUPLED RECEPTOR"/>
    <property type="match status" value="1"/>
</dbReference>
<evidence type="ECO:0000256" key="1">
    <source>
        <dbReference type="ARBA" id="ARBA00004651"/>
    </source>
</evidence>
<dbReference type="InterPro" id="IPR017452">
    <property type="entry name" value="GPCR_Rhodpsn_7TM"/>
</dbReference>
<keyword evidence="8" id="KW-0807">Transducer</keyword>
<dbReference type="GO" id="GO:0005886">
    <property type="term" value="C:plasma membrane"/>
    <property type="evidence" value="ECO:0000318"/>
    <property type="project" value="GO_Central"/>
</dbReference>
<organism evidence="12 13">
    <name type="scientific">Nematostella vectensis</name>
    <name type="common">Starlet sea anemone</name>
    <dbReference type="NCBI Taxonomy" id="45351"/>
    <lineage>
        <taxon>Eukaryota</taxon>
        <taxon>Metazoa</taxon>
        <taxon>Cnidaria</taxon>
        <taxon>Anthozoa</taxon>
        <taxon>Hexacorallia</taxon>
        <taxon>Actiniaria</taxon>
        <taxon>Edwardsiidae</taxon>
        <taxon>Nematostella</taxon>
    </lineage>
</organism>
<feature type="region of interest" description="Disordered" evidence="9">
    <location>
        <begin position="223"/>
        <end position="244"/>
    </location>
</feature>
<dbReference type="EMBL" id="DS469663">
    <property type="protein sequence ID" value="EDO36728.1"/>
    <property type="molecule type" value="Genomic_DNA"/>
</dbReference>
<keyword evidence="2" id="KW-1003">Cell membrane</keyword>
<dbReference type="SUPFAM" id="SSF81321">
    <property type="entry name" value="Family A G protein-coupled receptor-like"/>
    <property type="match status" value="1"/>
</dbReference>
<comment type="subcellular location">
    <subcellularLocation>
        <location evidence="1">Cell membrane</location>
        <topology evidence="1">Multi-pass membrane protein</topology>
    </subcellularLocation>
</comment>
<dbReference type="InterPro" id="IPR000276">
    <property type="entry name" value="GPCR_Rhodpsn"/>
</dbReference>
<dbReference type="Pfam" id="PF00001">
    <property type="entry name" value="7tm_1"/>
    <property type="match status" value="1"/>
</dbReference>
<evidence type="ECO:0000256" key="3">
    <source>
        <dbReference type="ARBA" id="ARBA00022692"/>
    </source>
</evidence>
<keyword evidence="6 10" id="KW-0472">Membrane</keyword>
<feature type="transmembrane region" description="Helical" evidence="10">
    <location>
        <begin position="183"/>
        <end position="206"/>
    </location>
</feature>
<dbReference type="PANTHER" id="PTHR24249:SF372">
    <property type="entry name" value="G-PROTEIN COUPLED RECEPTORS FAMILY 1 PROFILE DOMAIN-CONTAINING PROTEIN"/>
    <property type="match status" value="1"/>
</dbReference>
<feature type="transmembrane region" description="Helical" evidence="10">
    <location>
        <begin position="258"/>
        <end position="285"/>
    </location>
</feature>
<dbReference type="InterPro" id="IPR050569">
    <property type="entry name" value="TAAR"/>
</dbReference>
<dbReference type="PROSITE" id="PS50262">
    <property type="entry name" value="G_PROTEIN_RECEP_F1_2"/>
    <property type="match status" value="1"/>
</dbReference>
<evidence type="ECO:0000313" key="12">
    <source>
        <dbReference type="EMBL" id="EDO36728.1"/>
    </source>
</evidence>
<dbReference type="PhylomeDB" id="A7SHX2"/>
<keyword evidence="13" id="KW-1185">Reference proteome</keyword>
<reference evidence="12 13" key="1">
    <citation type="journal article" date="2007" name="Science">
        <title>Sea anemone genome reveals ancestral eumetazoan gene repertoire and genomic organization.</title>
        <authorList>
            <person name="Putnam N.H."/>
            <person name="Srivastava M."/>
            <person name="Hellsten U."/>
            <person name="Dirks B."/>
            <person name="Chapman J."/>
            <person name="Salamov A."/>
            <person name="Terry A."/>
            <person name="Shapiro H."/>
            <person name="Lindquist E."/>
            <person name="Kapitonov V.V."/>
            <person name="Jurka J."/>
            <person name="Genikhovich G."/>
            <person name="Grigoriev I.V."/>
            <person name="Lucas S.M."/>
            <person name="Steele R.E."/>
            <person name="Finnerty J.R."/>
            <person name="Technau U."/>
            <person name="Martindale M.Q."/>
            <person name="Rokhsar D.S."/>
        </authorList>
    </citation>
    <scope>NUCLEOTIDE SEQUENCE [LARGE SCALE GENOMIC DNA]</scope>
    <source>
        <strain evidence="13">CH2 X CH6</strain>
    </source>
</reference>
<feature type="transmembrane region" description="Helical" evidence="10">
    <location>
        <begin position="43"/>
        <end position="66"/>
    </location>
</feature>
<evidence type="ECO:0000256" key="10">
    <source>
        <dbReference type="SAM" id="Phobius"/>
    </source>
</evidence>
<feature type="transmembrane region" description="Helical" evidence="10">
    <location>
        <begin position="156"/>
        <end position="177"/>
    </location>
</feature>
<protein>
    <recommendedName>
        <fullName evidence="11">G-protein coupled receptors family 1 profile domain-containing protein</fullName>
    </recommendedName>
</protein>
<dbReference type="Proteomes" id="UP000001593">
    <property type="component" value="Unassembled WGS sequence"/>
</dbReference>
<dbReference type="InParanoid" id="A7SHX2"/>
<dbReference type="CDD" id="cd00637">
    <property type="entry name" value="7tm_classA_rhodopsin-like"/>
    <property type="match status" value="1"/>
</dbReference>
<dbReference type="Gene3D" id="1.20.1070.10">
    <property type="entry name" value="Rhodopsin 7-helix transmembrane proteins"/>
    <property type="match status" value="1"/>
</dbReference>
<dbReference type="GO" id="GO:0001609">
    <property type="term" value="F:G protein-coupled adenosine receptor activity"/>
    <property type="evidence" value="ECO:0000318"/>
    <property type="project" value="GO_Central"/>
</dbReference>
<gene>
    <name evidence="12" type="ORF">NEMVEDRAFT_v1g212533</name>
</gene>
<evidence type="ECO:0000256" key="9">
    <source>
        <dbReference type="SAM" id="MobiDB-lite"/>
    </source>
</evidence>
<feature type="domain" description="G-protein coupled receptors family 1 profile" evidence="11">
    <location>
        <begin position="58"/>
        <end position="271"/>
    </location>
</feature>
<evidence type="ECO:0000256" key="4">
    <source>
        <dbReference type="ARBA" id="ARBA00022989"/>
    </source>
</evidence>
<accession>A7SHX2</accession>
<evidence type="ECO:0000259" key="11">
    <source>
        <dbReference type="PROSITE" id="PS50262"/>
    </source>
</evidence>
<evidence type="ECO:0000256" key="8">
    <source>
        <dbReference type="ARBA" id="ARBA00023224"/>
    </source>
</evidence>
<evidence type="ECO:0000256" key="6">
    <source>
        <dbReference type="ARBA" id="ARBA00023136"/>
    </source>
</evidence>
<keyword evidence="5" id="KW-0297">G-protein coupled receptor</keyword>
<dbReference type="AlphaFoldDB" id="A7SHX2"/>
<evidence type="ECO:0000256" key="5">
    <source>
        <dbReference type="ARBA" id="ARBA00023040"/>
    </source>
</evidence>
<evidence type="ECO:0000313" key="13">
    <source>
        <dbReference type="Proteomes" id="UP000001593"/>
    </source>
</evidence>
<sequence>MANVSSQGNLSCFSNFTKHENRTDTKGSKVNPYAAVFLNFPEWLWIVQCILAIVTLIGNGFVIWILSTRKSLLQQPCPNGRVILSLAVADLCIGLRLEALCVFAARCDEMTWRVLVFIIKALANASVTNLCLLALDQYVAVVHPFYHSCFSAPSKIITLIIVAWLIPFIMELPFLVLSLNAAVVYRLIYLIVTNLLPIAFIVYSYARIISVIRRHRRQIREQELSTHSREPSSHATTEGAPGHKSRRVRFNRVISSDVIAIAIVVAIFLVCNCFYLIWNACAFVVPGCKPSLKLTIVSSLFRPPHLVFCLLFISFFLFLTLGYLAHVGYTHTSGVYLAHPGYTRDIRDIPETSGIYLTHPGNTWHIRDIPNTSGIYLTRPGYTWHIRDIHITSGIYLTHPGYTWHIRDHSKRH</sequence>
<proteinExistence type="predicted"/>
<dbReference type="GO" id="GO:0007186">
    <property type="term" value="P:G protein-coupled receptor signaling pathway"/>
    <property type="evidence" value="ECO:0000318"/>
    <property type="project" value="GO_Central"/>
</dbReference>
<dbReference type="HOGENOM" id="CLU_666158_0_0_1"/>
<keyword evidence="3 10" id="KW-0812">Transmembrane</keyword>
<keyword evidence="4 10" id="KW-1133">Transmembrane helix</keyword>
<evidence type="ECO:0000256" key="7">
    <source>
        <dbReference type="ARBA" id="ARBA00023170"/>
    </source>
</evidence>
<evidence type="ECO:0000256" key="2">
    <source>
        <dbReference type="ARBA" id="ARBA00022475"/>
    </source>
</evidence>
<name>A7SHX2_NEMVE</name>
<dbReference type="PRINTS" id="PR00237">
    <property type="entry name" value="GPCRRHODOPSN"/>
</dbReference>